<reference evidence="2" key="1">
    <citation type="submission" date="2018-08" db="EMBL/GenBank/DDBJ databases">
        <authorList>
            <person name="Chevrot R."/>
        </authorList>
    </citation>
    <scope>NUCLEOTIDE SEQUENCE [LARGE SCALE GENOMIC DNA]</scope>
</reference>
<dbReference type="Gene3D" id="1.10.1900.10">
    <property type="entry name" value="c-terminal domain of poly(a) binding protein"/>
    <property type="match status" value="1"/>
</dbReference>
<sequence length="45" mass="4947">MGKGVFEVTGSDVVAFCDGLIKDTKTYADIYQESVSQEGNNRNFL</sequence>
<gene>
    <name evidence="1" type="ORF">PBLR_12460</name>
</gene>
<proteinExistence type="predicted"/>
<dbReference type="InterPro" id="IPR008316">
    <property type="entry name" value="UCP029876"/>
</dbReference>
<dbReference type="Proteomes" id="UP000304148">
    <property type="component" value="Chromosome"/>
</dbReference>
<dbReference type="EMBL" id="LS992241">
    <property type="protein sequence ID" value="SYX84038.1"/>
    <property type="molecule type" value="Genomic_DNA"/>
</dbReference>
<dbReference type="AlphaFoldDB" id="A0A383RAP8"/>
<evidence type="ECO:0008006" key="3">
    <source>
        <dbReference type="Google" id="ProtNLM"/>
    </source>
</evidence>
<name>A0A383RAP8_PAEAL</name>
<protein>
    <recommendedName>
        <fullName evidence="3">DUF1048 domain-containing protein</fullName>
    </recommendedName>
</protein>
<organism evidence="1 2">
    <name type="scientific">Paenibacillus alvei</name>
    <name type="common">Bacillus alvei</name>
    <dbReference type="NCBI Taxonomy" id="44250"/>
    <lineage>
        <taxon>Bacteria</taxon>
        <taxon>Bacillati</taxon>
        <taxon>Bacillota</taxon>
        <taxon>Bacilli</taxon>
        <taxon>Bacillales</taxon>
        <taxon>Paenibacillaceae</taxon>
        <taxon>Paenibacillus</taxon>
    </lineage>
</organism>
<evidence type="ECO:0000313" key="2">
    <source>
        <dbReference type="Proteomes" id="UP000304148"/>
    </source>
</evidence>
<evidence type="ECO:0000313" key="1">
    <source>
        <dbReference type="EMBL" id="SYX84038.1"/>
    </source>
</evidence>
<dbReference type="Pfam" id="PF06304">
    <property type="entry name" value="DUF1048"/>
    <property type="match status" value="1"/>
</dbReference>
<dbReference type="SUPFAM" id="SSF158560">
    <property type="entry name" value="BH3980-like"/>
    <property type="match status" value="1"/>
</dbReference>
<accession>A0A383RAP8</accession>